<evidence type="ECO:0000313" key="1">
    <source>
        <dbReference type="Proteomes" id="UP000887565"/>
    </source>
</evidence>
<reference evidence="2" key="1">
    <citation type="submission" date="2022-11" db="UniProtKB">
        <authorList>
            <consortium name="WormBaseParasite"/>
        </authorList>
    </citation>
    <scope>IDENTIFICATION</scope>
</reference>
<keyword evidence="1" id="KW-1185">Reference proteome</keyword>
<dbReference type="InterPro" id="IPR029063">
    <property type="entry name" value="SAM-dependent_MTases_sf"/>
</dbReference>
<dbReference type="AlphaFoldDB" id="A0A915HLX2"/>
<name>A0A915HLX2_ROMCU</name>
<accession>A0A915HLX2</accession>
<proteinExistence type="predicted"/>
<organism evidence="1 2">
    <name type="scientific">Romanomermis culicivorax</name>
    <name type="common">Nematode worm</name>
    <dbReference type="NCBI Taxonomy" id="13658"/>
    <lineage>
        <taxon>Eukaryota</taxon>
        <taxon>Metazoa</taxon>
        <taxon>Ecdysozoa</taxon>
        <taxon>Nematoda</taxon>
        <taxon>Enoplea</taxon>
        <taxon>Dorylaimia</taxon>
        <taxon>Mermithida</taxon>
        <taxon>Mermithoidea</taxon>
        <taxon>Mermithidae</taxon>
        <taxon>Romanomermis</taxon>
    </lineage>
</organism>
<dbReference type="Proteomes" id="UP000887565">
    <property type="component" value="Unplaced"/>
</dbReference>
<dbReference type="Gene3D" id="3.40.50.150">
    <property type="entry name" value="Vaccinia Virus protein VP39"/>
    <property type="match status" value="1"/>
</dbReference>
<protein>
    <submittedName>
        <fullName evidence="2">Uncharacterized protein</fullName>
    </submittedName>
</protein>
<evidence type="ECO:0000313" key="2">
    <source>
        <dbReference type="WBParaSite" id="nRc.2.0.1.t02674-RA"/>
    </source>
</evidence>
<sequence length="117" mass="13455">MITAVVIGMDSDCYSVEKSQRQNTKSKYKAEYAEFLFKTALPFRDGQFDAILTDLPFGQKFVCQSADVRGTEMDIALFYERICRESLRKLEQQRNQPRSTHILPSDKKPPPIVFTAL</sequence>
<dbReference type="SUPFAM" id="SSF53335">
    <property type="entry name" value="S-adenosyl-L-methionine-dependent methyltransferases"/>
    <property type="match status" value="1"/>
</dbReference>
<dbReference type="WBParaSite" id="nRc.2.0.1.t02674-RA">
    <property type="protein sequence ID" value="nRc.2.0.1.t02674-RA"/>
    <property type="gene ID" value="nRc.2.0.1.g02674"/>
</dbReference>